<dbReference type="Gene3D" id="1.50.10.10">
    <property type="match status" value="1"/>
</dbReference>
<keyword evidence="3" id="KW-0378">Hydrolase</keyword>
<dbReference type="GO" id="GO:0004553">
    <property type="term" value="F:hydrolase activity, hydrolyzing O-glycosyl compounds"/>
    <property type="evidence" value="ECO:0007669"/>
    <property type="project" value="TreeGrafter"/>
</dbReference>
<dbReference type="InterPro" id="IPR012341">
    <property type="entry name" value="6hp_glycosidase-like_sf"/>
</dbReference>
<accession>A0A511AHK2</accession>
<dbReference type="Pfam" id="PF19291">
    <property type="entry name" value="TREH_N"/>
    <property type="match status" value="1"/>
</dbReference>
<feature type="domain" description="Trehalase-like N-terminal" evidence="2">
    <location>
        <begin position="3"/>
        <end position="182"/>
    </location>
</feature>
<keyword evidence="4" id="KW-1185">Reference proteome</keyword>
<dbReference type="RefSeq" id="WP_147040484.1">
    <property type="nucleotide sequence ID" value="NZ_BJUW01000017.1"/>
</dbReference>
<gene>
    <name evidence="3" type="ORF">MAE01_28300</name>
</gene>
<comment type="caution">
    <text evidence="3">The sequence shown here is derived from an EMBL/GenBank/DDBJ whole genome shotgun (WGS) entry which is preliminary data.</text>
</comment>
<name>A0A511AHK2_9MICO</name>
<dbReference type="GO" id="GO:0005975">
    <property type="term" value="P:carbohydrate metabolic process"/>
    <property type="evidence" value="ECO:0007669"/>
    <property type="project" value="InterPro"/>
</dbReference>
<evidence type="ECO:0000313" key="4">
    <source>
        <dbReference type="Proteomes" id="UP000321225"/>
    </source>
</evidence>
<feature type="domain" description="GH15-like" evidence="1">
    <location>
        <begin position="217"/>
        <end position="582"/>
    </location>
</feature>
<organism evidence="3 4">
    <name type="scientific">Microbacterium aerolatum</name>
    <dbReference type="NCBI Taxonomy" id="153731"/>
    <lineage>
        <taxon>Bacteria</taxon>
        <taxon>Bacillati</taxon>
        <taxon>Actinomycetota</taxon>
        <taxon>Actinomycetes</taxon>
        <taxon>Micrococcales</taxon>
        <taxon>Microbacteriaceae</taxon>
        <taxon>Microbacterium</taxon>
    </lineage>
</organism>
<protein>
    <submittedName>
        <fullName evidence="3">Glycoside hydrolase family 15</fullName>
    </submittedName>
</protein>
<dbReference type="InterPro" id="IPR011613">
    <property type="entry name" value="GH15-like"/>
</dbReference>
<reference evidence="3 4" key="1">
    <citation type="submission" date="2019-07" db="EMBL/GenBank/DDBJ databases">
        <title>Whole genome shotgun sequence of Microbacterium aerolatum NBRC 103071.</title>
        <authorList>
            <person name="Hosoyama A."/>
            <person name="Uohara A."/>
            <person name="Ohji S."/>
            <person name="Ichikawa N."/>
        </authorList>
    </citation>
    <scope>NUCLEOTIDE SEQUENCE [LARGE SCALE GENOMIC DNA]</scope>
    <source>
        <strain evidence="3 4">NBRC 103071</strain>
    </source>
</reference>
<dbReference type="AlphaFoldDB" id="A0A511AHK2"/>
<evidence type="ECO:0000259" key="2">
    <source>
        <dbReference type="Pfam" id="PF19291"/>
    </source>
</evidence>
<proteinExistence type="predicted"/>
<dbReference type="OrthoDB" id="3902805at2"/>
<dbReference type="InterPro" id="IPR045582">
    <property type="entry name" value="Trehalase-like_N"/>
</dbReference>
<dbReference type="EMBL" id="BJUW01000017">
    <property type="protein sequence ID" value="GEK87654.1"/>
    <property type="molecule type" value="Genomic_DNA"/>
</dbReference>
<evidence type="ECO:0000259" key="1">
    <source>
        <dbReference type="Pfam" id="PF00723"/>
    </source>
</evidence>
<dbReference type="PANTHER" id="PTHR31616">
    <property type="entry name" value="TREHALASE"/>
    <property type="match status" value="1"/>
</dbReference>
<dbReference type="Pfam" id="PF00723">
    <property type="entry name" value="Glyco_hydro_15"/>
    <property type="match status" value="1"/>
</dbReference>
<dbReference type="PANTHER" id="PTHR31616:SF0">
    <property type="entry name" value="GLUCAN 1,4-ALPHA-GLUCOSIDASE"/>
    <property type="match status" value="1"/>
</dbReference>
<dbReference type="Proteomes" id="UP000321225">
    <property type="component" value="Unassembled WGS sequence"/>
</dbReference>
<sequence length="602" mass="66417">MPAPIEDYALLSDCRTAALVSSEGSIDWLCLPRFDAPSVFGALLGDPSHGCWTLRPRDASATATRRYLPDTFILITRWESEDGVAEVQEFLPMTEDRTDLVRRVIGVSGNVAFTTELRMHFDYARALPWVRQVGSDQAPALSAIAGPEAVVVRGVALAASDHAHTADFTVAAGEHRELVLTWHASHETEPAPLDVEDAIARTRAWWQGWASPIEHDGPYRDAVVRSLLVLRALTDRDTGGIVAAPTTSLPEEFGGSRNWDYRYVWLRDAALTLESLIAHGFLAEAHHWRRWLLRAVAGEPAEVQIMYGIAGERDLAERVVTSLPGYDGAAPVRVGNGAVAQYQGDVLGEVLVALEAARIAGLEESAFSWPLQRALIDRVVADIDRQDNGIWEIRGPVRWFTHSRVMMWAALDRGVRAVREHGLTGDADRWEQMRDRLHAEIDERGVHRDGYFVQHYETDEVDASLLTLPQVGYCAADDPRMLRTVEQMEQTLMRDGLLMRYRTSSGVDGLEGGEHPFLACSFWLVEQYAASGRLDDARALMDRLVGLVNDLGLLSEEYDVGGARQAGNTPQAFSHLTLVRAADALGGHSGRAAHRRGGVASR</sequence>
<evidence type="ECO:0000313" key="3">
    <source>
        <dbReference type="EMBL" id="GEK87654.1"/>
    </source>
</evidence>
<dbReference type="InterPro" id="IPR008928">
    <property type="entry name" value="6-hairpin_glycosidase_sf"/>
</dbReference>
<dbReference type="SUPFAM" id="SSF48208">
    <property type="entry name" value="Six-hairpin glycosidases"/>
    <property type="match status" value="1"/>
</dbReference>